<dbReference type="InterPro" id="IPR036400">
    <property type="entry name" value="Cyt_B5-like_heme/steroid_sf"/>
</dbReference>
<gene>
    <name evidence="3" type="ORF">R3P38DRAFT_3167587</name>
    <name evidence="1" type="ORF">R3P38DRAFT_3487200</name>
    <name evidence="2" type="ORF">R3P38DRAFT_3576156</name>
</gene>
<dbReference type="EMBL" id="JAWWNJ010000003">
    <property type="protein sequence ID" value="KAK7059294.1"/>
    <property type="molecule type" value="Genomic_DNA"/>
</dbReference>
<organism evidence="1 4">
    <name type="scientific">Favolaschia claudopus</name>
    <dbReference type="NCBI Taxonomy" id="2862362"/>
    <lineage>
        <taxon>Eukaryota</taxon>
        <taxon>Fungi</taxon>
        <taxon>Dikarya</taxon>
        <taxon>Basidiomycota</taxon>
        <taxon>Agaricomycotina</taxon>
        <taxon>Agaricomycetes</taxon>
        <taxon>Agaricomycetidae</taxon>
        <taxon>Agaricales</taxon>
        <taxon>Marasmiineae</taxon>
        <taxon>Mycenaceae</taxon>
        <taxon>Favolaschia</taxon>
    </lineage>
</organism>
<evidence type="ECO:0000313" key="2">
    <source>
        <dbReference type="EMBL" id="KAK7013557.1"/>
    </source>
</evidence>
<evidence type="ECO:0000313" key="1">
    <source>
        <dbReference type="EMBL" id="KAK6972022.1"/>
    </source>
</evidence>
<protein>
    <submittedName>
        <fullName evidence="1">Uncharacterized protein</fullName>
    </submittedName>
</protein>
<dbReference type="EMBL" id="JAWWNJ010000059">
    <property type="protein sequence ID" value="KAK7013557.1"/>
    <property type="molecule type" value="Genomic_DNA"/>
</dbReference>
<dbReference type="Proteomes" id="UP001362999">
    <property type="component" value="Unassembled WGS sequence"/>
</dbReference>
<dbReference type="AlphaFoldDB" id="A0AAV9Z6N9"/>
<dbReference type="Gene3D" id="3.10.120.10">
    <property type="entry name" value="Cytochrome b5-like heme/steroid binding domain"/>
    <property type="match status" value="1"/>
</dbReference>
<sequence>MSNPWSIEKKRPFYFPPPDTDLNANINDAQLPSLSAGELARFGEETVYESGERTLVGLKGVNRCSALMPLYFSSTFKDHVFDVTSVEEFGPKGKYGVYAFKDISFALVKGSILEQDTMVLGYSSLSQNEIVELEEWYSAFL</sequence>
<evidence type="ECO:0000313" key="4">
    <source>
        <dbReference type="Proteomes" id="UP001362999"/>
    </source>
</evidence>
<evidence type="ECO:0000313" key="3">
    <source>
        <dbReference type="EMBL" id="KAK7059294.1"/>
    </source>
</evidence>
<reference evidence="1 4" key="1">
    <citation type="journal article" date="2024" name="J Genomics">
        <title>Draft genome sequencing and assembly of Favolaschia claudopus CIRM-BRFM 2984 isolated from oak limbs.</title>
        <authorList>
            <person name="Navarro D."/>
            <person name="Drula E."/>
            <person name="Chaduli D."/>
            <person name="Cazenave R."/>
            <person name="Ahrendt S."/>
            <person name="Wang J."/>
            <person name="Lipzen A."/>
            <person name="Daum C."/>
            <person name="Barry K."/>
            <person name="Grigoriev I.V."/>
            <person name="Favel A."/>
            <person name="Rosso M.N."/>
            <person name="Martin F."/>
        </authorList>
    </citation>
    <scope>NUCLEOTIDE SEQUENCE [LARGE SCALE GENOMIC DNA]</scope>
    <source>
        <strain evidence="1 4">CIRM-BRFM 2984</strain>
    </source>
</reference>
<accession>A0AAV9Z6N9</accession>
<dbReference type="EMBL" id="JAWWNJ010000196">
    <property type="protein sequence ID" value="KAK6972022.1"/>
    <property type="molecule type" value="Genomic_DNA"/>
</dbReference>
<name>A0AAV9Z6N9_9AGAR</name>
<comment type="caution">
    <text evidence="1">The sequence shown here is derived from an EMBL/GenBank/DDBJ whole genome shotgun (WGS) entry which is preliminary data.</text>
</comment>
<keyword evidence="4" id="KW-1185">Reference proteome</keyword>
<proteinExistence type="predicted"/>